<evidence type="ECO:0000256" key="2">
    <source>
        <dbReference type="ARBA" id="ARBA00001460"/>
    </source>
</evidence>
<evidence type="ECO:0000256" key="13">
    <source>
        <dbReference type="ARBA" id="ARBA00022840"/>
    </source>
</evidence>
<comment type="catalytic activity">
    <reaction evidence="1 16">
        <text>1-(5-phospho-beta-D-ribosyl)-5'-AMP + H2O = 1-(5-phospho-beta-D-ribosyl)-5-[(5-phospho-beta-D-ribosylamino)methylideneamino]imidazole-4-carboxamide</text>
        <dbReference type="Rhea" id="RHEA:20049"/>
        <dbReference type="ChEBI" id="CHEBI:15377"/>
        <dbReference type="ChEBI" id="CHEBI:58435"/>
        <dbReference type="ChEBI" id="CHEBI:59457"/>
        <dbReference type="EC" id="3.5.4.19"/>
    </reaction>
</comment>
<evidence type="ECO:0000313" key="19">
    <source>
        <dbReference type="EMBL" id="MCU6761262.1"/>
    </source>
</evidence>
<accession>A0ABT2TGI5</accession>
<dbReference type="GO" id="GO:0004636">
    <property type="term" value="F:phosphoribosyl-ATP diphosphatase activity"/>
    <property type="evidence" value="ECO:0007669"/>
    <property type="project" value="UniProtKB-EC"/>
</dbReference>
<evidence type="ECO:0000256" key="17">
    <source>
        <dbReference type="RuleBase" id="RU003657"/>
    </source>
</evidence>
<dbReference type="NCBIfam" id="TIGR03188">
    <property type="entry name" value="histidine_hisI"/>
    <property type="match status" value="1"/>
</dbReference>
<evidence type="ECO:0000256" key="3">
    <source>
        <dbReference type="ARBA" id="ARBA00004496"/>
    </source>
</evidence>
<keyword evidence="12 16" id="KW-0378">Hydrolase</keyword>
<evidence type="ECO:0000256" key="7">
    <source>
        <dbReference type="ARBA" id="ARBA00008299"/>
    </source>
</evidence>
<dbReference type="InterPro" id="IPR011060">
    <property type="entry name" value="RibuloseP-bd_barrel"/>
</dbReference>
<dbReference type="InterPro" id="IPR013785">
    <property type="entry name" value="Aldolase_TIM"/>
</dbReference>
<comment type="similarity">
    <text evidence="8 17">Belongs to the HisA/HisF family.</text>
</comment>
<dbReference type="RefSeq" id="WP_158424103.1">
    <property type="nucleotide sequence ID" value="NZ_JAOQJQ010000001.1"/>
</dbReference>
<dbReference type="Gene3D" id="3.10.20.810">
    <property type="entry name" value="Phosphoribosyl-AMP cyclohydrolase"/>
    <property type="match status" value="1"/>
</dbReference>
<feature type="domain" description="Phosphoribosyl-AMP cyclohydrolase" evidence="18">
    <location>
        <begin position="251"/>
        <end position="324"/>
    </location>
</feature>
<comment type="catalytic activity">
    <reaction evidence="2 16">
        <text>1-(5-phospho-beta-D-ribosyl)-ATP + H2O = 1-(5-phospho-beta-D-ribosyl)-5'-AMP + diphosphate + H(+)</text>
        <dbReference type="Rhea" id="RHEA:22828"/>
        <dbReference type="ChEBI" id="CHEBI:15377"/>
        <dbReference type="ChEBI" id="CHEBI:15378"/>
        <dbReference type="ChEBI" id="CHEBI:33019"/>
        <dbReference type="ChEBI" id="CHEBI:59457"/>
        <dbReference type="ChEBI" id="CHEBI:73183"/>
        <dbReference type="EC" id="3.6.1.31"/>
    </reaction>
</comment>
<evidence type="ECO:0000313" key="20">
    <source>
        <dbReference type="Proteomes" id="UP001652442"/>
    </source>
</evidence>
<dbReference type="Gene3D" id="1.10.287.1080">
    <property type="entry name" value="MazG-like"/>
    <property type="match status" value="1"/>
</dbReference>
<dbReference type="PANTHER" id="PTHR42945:SF1">
    <property type="entry name" value="HISTIDINE BIOSYNTHESIS BIFUNCTIONAL PROTEIN HIS7"/>
    <property type="match status" value="1"/>
</dbReference>
<comment type="caution">
    <text evidence="19">The sequence shown here is derived from an EMBL/GenBank/DDBJ whole genome shotgun (WGS) entry which is preliminary data.</text>
</comment>
<dbReference type="HAMAP" id="MF_01019">
    <property type="entry name" value="HisIE"/>
    <property type="match status" value="1"/>
</dbReference>
<evidence type="ECO:0000256" key="15">
    <source>
        <dbReference type="ARBA" id="ARBA00023268"/>
    </source>
</evidence>
<proteinExistence type="inferred from homology"/>
<gene>
    <name evidence="16 19" type="primary">hisIE</name>
    <name evidence="16" type="synonym">hisI</name>
    <name evidence="19" type="ORF">OCV88_02780</name>
</gene>
<sequence>MVTKSIIAAIYLKDGISVKGFSDLTPAEDLFTAVRRYNDNGVDKIFVFDLSSDDKEHEENLHTLKKINRVSEIPVYAGGNINRLEDIKKILYTGCKKAILNSLKPVSTELAKESSMRFGKEKTAMSLFNVDILFKQKELIEENISELIILNQKLIGTIENVTEIPYTPIVNEVTEDEIVKIFNADDTLTGLASDSFSQPGADIMGLKEILSQKGISTGRLTSNMDWSEFQLNSDGLIPVIVQDYKTNEVLMLAYMNEDAFHITLSIGKMTYWSRSRQELWTKGMTSGHVQYVKSLTLDCDHDTILAKVSQVGAACHTGNPTCFFQDLVAEEYLEKNPLKVFENEFNIIKDRKTNPKEGSYTNYLFDKGIDKILKKVGEEATEIVIAAKNPDPEEIKYEIADFLYHVMVLMVEKGLSWDDVIEELSQR</sequence>
<dbReference type="SUPFAM" id="SSF51366">
    <property type="entry name" value="Ribulose-phoshate binding barrel"/>
    <property type="match status" value="1"/>
</dbReference>
<comment type="pathway">
    <text evidence="4 16">Amino-acid biosynthesis; L-histidine biosynthesis; L-histidine from 5-phospho-alpha-D-ribose 1-diphosphate: step 3/9.</text>
</comment>
<dbReference type="PANTHER" id="PTHR42945">
    <property type="entry name" value="HISTIDINE BIOSYNTHESIS BIFUNCTIONAL PROTEIN"/>
    <property type="match status" value="1"/>
</dbReference>
<dbReference type="NCBIfam" id="NF002747">
    <property type="entry name" value="PRK02759.1"/>
    <property type="match status" value="1"/>
</dbReference>
<evidence type="ECO:0000259" key="18">
    <source>
        <dbReference type="Pfam" id="PF01502"/>
    </source>
</evidence>
<evidence type="ECO:0000256" key="8">
    <source>
        <dbReference type="ARBA" id="ARBA00009667"/>
    </source>
</evidence>
<keyword evidence="13 16" id="KW-0067">ATP-binding</keyword>
<dbReference type="Pfam" id="PF01503">
    <property type="entry name" value="PRA-PH"/>
    <property type="match status" value="1"/>
</dbReference>
<organism evidence="19 20">
    <name type="scientific">Brotonthovivens ammoniilytica</name>
    <dbReference type="NCBI Taxonomy" id="2981725"/>
    <lineage>
        <taxon>Bacteria</taxon>
        <taxon>Bacillati</taxon>
        <taxon>Bacillota</taxon>
        <taxon>Clostridia</taxon>
        <taxon>Lachnospirales</taxon>
        <taxon>Lachnospiraceae</taxon>
        <taxon>Brotonthovivens</taxon>
    </lineage>
</organism>
<dbReference type="SUPFAM" id="SSF101386">
    <property type="entry name" value="all-alpha NTP pyrophosphatases"/>
    <property type="match status" value="1"/>
</dbReference>
<evidence type="ECO:0000256" key="10">
    <source>
        <dbReference type="ARBA" id="ARBA00022605"/>
    </source>
</evidence>
<dbReference type="InterPro" id="IPR038019">
    <property type="entry name" value="PRib_AMP_CycHydrolase_sf"/>
</dbReference>
<dbReference type="Proteomes" id="UP001652442">
    <property type="component" value="Unassembled WGS sequence"/>
</dbReference>
<dbReference type="EMBL" id="JAOQJQ010000001">
    <property type="protein sequence ID" value="MCU6761262.1"/>
    <property type="molecule type" value="Genomic_DNA"/>
</dbReference>
<evidence type="ECO:0000256" key="5">
    <source>
        <dbReference type="ARBA" id="ARBA00005204"/>
    </source>
</evidence>
<dbReference type="HAMAP" id="MF_01021">
    <property type="entry name" value="HisI"/>
    <property type="match status" value="1"/>
</dbReference>
<comment type="subcellular location">
    <subcellularLocation>
        <location evidence="3 16">Cytoplasm</location>
    </subcellularLocation>
</comment>
<evidence type="ECO:0000256" key="16">
    <source>
        <dbReference type="HAMAP-Rule" id="MF_01019"/>
    </source>
</evidence>
<evidence type="ECO:0000256" key="6">
    <source>
        <dbReference type="ARBA" id="ARBA00007731"/>
    </source>
</evidence>
<keyword evidence="9 16" id="KW-0963">Cytoplasm</keyword>
<dbReference type="NCBIfam" id="NF000768">
    <property type="entry name" value="PRK00051.1"/>
    <property type="match status" value="1"/>
</dbReference>
<dbReference type="InterPro" id="IPR021130">
    <property type="entry name" value="PRib-ATP_PPHydrolase-like"/>
</dbReference>
<keyword evidence="11 16" id="KW-0547">Nucleotide-binding</keyword>
<feature type="region of interest" description="Phosphoribosyl-AMP cyclohydrolase" evidence="16">
    <location>
        <begin position="1"/>
        <end position="340"/>
    </location>
</feature>
<evidence type="ECO:0000256" key="4">
    <source>
        <dbReference type="ARBA" id="ARBA00005169"/>
    </source>
</evidence>
<keyword evidence="14 16" id="KW-0368">Histidine biosynthesis</keyword>
<dbReference type="HAMAP" id="MF_01020">
    <property type="entry name" value="HisE"/>
    <property type="match status" value="1"/>
</dbReference>
<evidence type="ECO:0000256" key="9">
    <source>
        <dbReference type="ARBA" id="ARBA00022490"/>
    </source>
</evidence>
<dbReference type="InterPro" id="IPR006062">
    <property type="entry name" value="His_biosynth"/>
</dbReference>
<keyword evidence="15 16" id="KW-0511">Multifunctional enzyme</keyword>
<dbReference type="InterPro" id="IPR002496">
    <property type="entry name" value="PRib_AMP_CycHydrolase_dom"/>
</dbReference>
<dbReference type="EC" id="3.6.1.31" evidence="16"/>
<comment type="similarity">
    <text evidence="7 16">In the N-terminal section; belongs to the PRA-CH family.</text>
</comment>
<dbReference type="InterPro" id="IPR026660">
    <property type="entry name" value="PRA-CH"/>
</dbReference>
<dbReference type="InterPro" id="IPR008179">
    <property type="entry name" value="HisE"/>
</dbReference>
<dbReference type="InterPro" id="IPR023019">
    <property type="entry name" value="His_synth_HisIE"/>
</dbReference>
<comment type="similarity">
    <text evidence="6 16">In the C-terminal section; belongs to the PRA-PH family.</text>
</comment>
<evidence type="ECO:0000256" key="1">
    <source>
        <dbReference type="ARBA" id="ARBA00000024"/>
    </source>
</evidence>
<dbReference type="Gene3D" id="3.20.20.70">
    <property type="entry name" value="Aldolase class I"/>
    <property type="match status" value="1"/>
</dbReference>
<evidence type="ECO:0000256" key="12">
    <source>
        <dbReference type="ARBA" id="ARBA00022801"/>
    </source>
</evidence>
<dbReference type="Pfam" id="PF01502">
    <property type="entry name" value="PRA-CH"/>
    <property type="match status" value="1"/>
</dbReference>
<dbReference type="GO" id="GO:0004635">
    <property type="term" value="F:phosphoribosyl-AMP cyclohydrolase activity"/>
    <property type="evidence" value="ECO:0007669"/>
    <property type="project" value="UniProtKB-EC"/>
</dbReference>
<keyword evidence="20" id="KW-1185">Reference proteome</keyword>
<comment type="pathway">
    <text evidence="5 16">Amino-acid biosynthesis; L-histidine biosynthesis; L-histidine from 5-phospho-alpha-D-ribose 1-diphosphate: step 2/9.</text>
</comment>
<keyword evidence="10 16" id="KW-0028">Amino-acid biosynthesis</keyword>
<name>A0ABT2TGI5_9FIRM</name>
<protein>
    <recommendedName>
        <fullName evidence="16">Histidine biosynthesis bifunctional protein HisIE</fullName>
    </recommendedName>
    <domain>
        <recommendedName>
            <fullName evidence="16">Phosphoribosyl-AMP cyclohydrolase</fullName>
            <shortName evidence="16">PRA-CH</shortName>
            <ecNumber evidence="16">3.5.4.19</ecNumber>
        </recommendedName>
    </domain>
    <domain>
        <recommendedName>
            <fullName evidence="16">Phosphoribosyl-ATP pyrophosphatase</fullName>
            <shortName evidence="16">PRA-PH</shortName>
            <ecNumber evidence="16">3.6.1.31</ecNumber>
        </recommendedName>
    </domain>
</protein>
<dbReference type="EC" id="3.5.4.19" evidence="16"/>
<evidence type="ECO:0000256" key="14">
    <source>
        <dbReference type="ARBA" id="ARBA00023102"/>
    </source>
</evidence>
<reference evidence="19 20" key="1">
    <citation type="journal article" date="2021" name="ISME Commun">
        <title>Automated analysis of genomic sequences facilitates high-throughput and comprehensive description of bacteria.</title>
        <authorList>
            <person name="Hitch T.C.A."/>
        </authorList>
    </citation>
    <scope>NUCLEOTIDE SEQUENCE [LARGE SCALE GENOMIC DNA]</scope>
    <source>
        <strain evidence="19 20">Sanger_109</strain>
    </source>
</reference>
<dbReference type="SUPFAM" id="SSF141734">
    <property type="entry name" value="HisI-like"/>
    <property type="match status" value="1"/>
</dbReference>
<dbReference type="Pfam" id="PF00977">
    <property type="entry name" value="His_biosynth"/>
    <property type="match status" value="1"/>
</dbReference>
<feature type="region of interest" description="Phosphoribosyl-ATP pyrophosphohydrolase" evidence="16">
    <location>
        <begin position="341"/>
        <end position="427"/>
    </location>
</feature>
<evidence type="ECO:0000256" key="11">
    <source>
        <dbReference type="ARBA" id="ARBA00022741"/>
    </source>
</evidence>
<dbReference type="CDD" id="cd11534">
    <property type="entry name" value="NTP-PPase_HisIE_like"/>
    <property type="match status" value="1"/>
</dbReference>